<dbReference type="GO" id="GO:0003677">
    <property type="term" value="F:DNA binding"/>
    <property type="evidence" value="ECO:0007669"/>
    <property type="project" value="InterPro"/>
</dbReference>
<gene>
    <name evidence="2" type="ORF">D9753_24490</name>
</gene>
<dbReference type="PROSITE" id="PS50943">
    <property type="entry name" value="HTH_CROC1"/>
    <property type="match status" value="1"/>
</dbReference>
<reference evidence="2 3" key="1">
    <citation type="submission" date="2018-10" db="EMBL/GenBank/DDBJ databases">
        <title>The genome of Streptomyces dangxiongensis Z022.</title>
        <authorList>
            <person name="Zhang B."/>
        </authorList>
    </citation>
    <scope>NUCLEOTIDE SEQUENCE [LARGE SCALE GENOMIC DNA]</scope>
    <source>
        <strain evidence="2 3">Z022</strain>
    </source>
</reference>
<dbReference type="Pfam" id="PF13560">
    <property type="entry name" value="HTH_31"/>
    <property type="match status" value="1"/>
</dbReference>
<protein>
    <submittedName>
        <fullName evidence="2">XRE family transcriptional regulator</fullName>
    </submittedName>
</protein>
<dbReference type="EMBL" id="CP033073">
    <property type="protein sequence ID" value="AYN43852.1"/>
    <property type="molecule type" value="Genomic_DNA"/>
</dbReference>
<dbReference type="SMART" id="SM00530">
    <property type="entry name" value="HTH_XRE"/>
    <property type="match status" value="1"/>
</dbReference>
<feature type="domain" description="HTH cro/C1-type" evidence="1">
    <location>
        <begin position="64"/>
        <end position="117"/>
    </location>
</feature>
<organism evidence="2 3">
    <name type="scientific">Streptomyces dangxiongensis</name>
    <dbReference type="NCBI Taxonomy" id="1442032"/>
    <lineage>
        <taxon>Bacteria</taxon>
        <taxon>Bacillati</taxon>
        <taxon>Actinomycetota</taxon>
        <taxon>Actinomycetes</taxon>
        <taxon>Kitasatosporales</taxon>
        <taxon>Streptomycetaceae</taxon>
        <taxon>Streptomyces</taxon>
    </lineage>
</organism>
<dbReference type="CDD" id="cd00093">
    <property type="entry name" value="HTH_XRE"/>
    <property type="match status" value="1"/>
</dbReference>
<keyword evidence="3" id="KW-1185">Reference proteome</keyword>
<dbReference type="InterPro" id="IPR010982">
    <property type="entry name" value="Lambda_DNA-bd_dom_sf"/>
</dbReference>
<proteinExistence type="predicted"/>
<evidence type="ECO:0000259" key="1">
    <source>
        <dbReference type="PROSITE" id="PS50943"/>
    </source>
</evidence>
<accession>A0A3G2JRC3</accession>
<dbReference type="Proteomes" id="UP000268329">
    <property type="component" value="Chromosome"/>
</dbReference>
<evidence type="ECO:0000313" key="3">
    <source>
        <dbReference type="Proteomes" id="UP000268329"/>
    </source>
</evidence>
<dbReference type="SUPFAM" id="SSF47413">
    <property type="entry name" value="lambda repressor-like DNA-binding domains"/>
    <property type="match status" value="1"/>
</dbReference>
<dbReference type="KEGG" id="sdd:D9753_24490"/>
<dbReference type="InterPro" id="IPR001387">
    <property type="entry name" value="Cro/C1-type_HTH"/>
</dbReference>
<dbReference type="OrthoDB" id="4308543at2"/>
<dbReference type="AlphaFoldDB" id="A0A3G2JRC3"/>
<evidence type="ECO:0000313" key="2">
    <source>
        <dbReference type="EMBL" id="AYN43852.1"/>
    </source>
</evidence>
<name>A0A3G2JRC3_9ACTN</name>
<dbReference type="InterPro" id="IPR043917">
    <property type="entry name" value="DUF5753"/>
</dbReference>
<sequence>MWASGQALHQGRAAYAAGAYAVTHWTVPVTERDYGCREVTEVVDGRAGSEPESSDSMRTFGAVVQALREYHRLSREELGRHVGYSKHTVASVELGRRMPDADFIEAAEGVLGNTGALRRAAGHLVRQPGLASWFQRWAALEKAAIHLFNYECRMIPGLLQTEAYARQLFADELPPLTDAQIEATWAARAKRQRLLRERPNTAFNFIIEEHALLRHTGGVAVTRDAVDRILDIAQLRNVEIQVMPLLQRSHAGLHGPIALLETPKNKWFAYSEGQESGQFISDVKVISTLQSRYARIRSQALTIADSVSLLQRIRGDL</sequence>
<dbReference type="Pfam" id="PF19054">
    <property type="entry name" value="DUF5753"/>
    <property type="match status" value="1"/>
</dbReference>
<dbReference type="Gene3D" id="1.10.260.40">
    <property type="entry name" value="lambda repressor-like DNA-binding domains"/>
    <property type="match status" value="1"/>
</dbReference>